<proteinExistence type="inferred from homology"/>
<dbReference type="SUPFAM" id="SSF55961">
    <property type="entry name" value="Bet v1-like"/>
    <property type="match status" value="1"/>
</dbReference>
<evidence type="ECO:0000313" key="3">
    <source>
        <dbReference type="EMBL" id="GES19523.1"/>
    </source>
</evidence>
<keyword evidence="4" id="KW-1185">Reference proteome</keyword>
<accession>A0A5M3XK56</accession>
<gene>
    <name evidence="3" type="ORF">Aple_024190</name>
</gene>
<comment type="caution">
    <text evidence="3">The sequence shown here is derived from an EMBL/GenBank/DDBJ whole genome shotgun (WGS) entry which is preliminary data.</text>
</comment>
<dbReference type="Pfam" id="PF08327">
    <property type="entry name" value="AHSA1"/>
    <property type="match status" value="1"/>
</dbReference>
<reference evidence="3 4" key="1">
    <citation type="submission" date="2019-10" db="EMBL/GenBank/DDBJ databases">
        <title>Whole genome shotgun sequence of Acrocarpospora pleiomorpha NBRC 16267.</title>
        <authorList>
            <person name="Ichikawa N."/>
            <person name="Kimura A."/>
            <person name="Kitahashi Y."/>
            <person name="Komaki H."/>
            <person name="Oguchi A."/>
        </authorList>
    </citation>
    <scope>NUCLEOTIDE SEQUENCE [LARGE SCALE GENOMIC DNA]</scope>
    <source>
        <strain evidence="3 4">NBRC 16267</strain>
    </source>
</reference>
<dbReference type="AlphaFoldDB" id="A0A5M3XK56"/>
<comment type="similarity">
    <text evidence="1">Belongs to the AHA1 family.</text>
</comment>
<evidence type="ECO:0000259" key="2">
    <source>
        <dbReference type="Pfam" id="PF08327"/>
    </source>
</evidence>
<feature type="domain" description="Activator of Hsp90 ATPase homologue 1/2-like C-terminal" evidence="2">
    <location>
        <begin position="34"/>
        <end position="166"/>
    </location>
</feature>
<name>A0A5M3XK56_9ACTN</name>
<dbReference type="EMBL" id="BLAF01000012">
    <property type="protein sequence ID" value="GES19523.1"/>
    <property type="molecule type" value="Genomic_DNA"/>
</dbReference>
<organism evidence="3 4">
    <name type="scientific">Acrocarpospora pleiomorpha</name>
    <dbReference type="NCBI Taxonomy" id="90975"/>
    <lineage>
        <taxon>Bacteria</taxon>
        <taxon>Bacillati</taxon>
        <taxon>Actinomycetota</taxon>
        <taxon>Actinomycetes</taxon>
        <taxon>Streptosporangiales</taxon>
        <taxon>Streptosporangiaceae</taxon>
        <taxon>Acrocarpospora</taxon>
    </lineage>
</organism>
<dbReference type="CDD" id="cd08898">
    <property type="entry name" value="SRPBCC_CalC_Aha1-like_5"/>
    <property type="match status" value="1"/>
</dbReference>
<dbReference type="Proteomes" id="UP000377595">
    <property type="component" value="Unassembled WGS sequence"/>
</dbReference>
<sequence>MRNVSLPDSLMRNQTLQEDGMEFGTIEREIYVEASPEIVFEVVSSPGHLKEWWPDDARYEPAPGSTGEIVFGDPDAGGGVVGFTVVDARPPRTFSFRWTHPVGEVAAEGNSLLVTFDLTPSGGGTLLKMTETGFREMGWEAAVLEQQYKEHITGWDFFLPRLAPYVATLEARS</sequence>
<dbReference type="Gene3D" id="3.30.530.20">
    <property type="match status" value="1"/>
</dbReference>
<dbReference type="InterPro" id="IPR013538">
    <property type="entry name" value="ASHA1/2-like_C"/>
</dbReference>
<protein>
    <submittedName>
        <fullName evidence="3">Activator of HSP90 ATPase</fullName>
    </submittedName>
</protein>
<dbReference type="InterPro" id="IPR023393">
    <property type="entry name" value="START-like_dom_sf"/>
</dbReference>
<evidence type="ECO:0000256" key="1">
    <source>
        <dbReference type="ARBA" id="ARBA00006817"/>
    </source>
</evidence>
<evidence type="ECO:0000313" key="4">
    <source>
        <dbReference type="Proteomes" id="UP000377595"/>
    </source>
</evidence>